<feature type="compositionally biased region" description="Polar residues" evidence="3">
    <location>
        <begin position="67"/>
        <end position="80"/>
    </location>
</feature>
<feature type="region of interest" description="Disordered" evidence="3">
    <location>
        <begin position="65"/>
        <end position="95"/>
    </location>
</feature>
<keyword evidence="2" id="KW-0175">Coiled coil</keyword>
<protein>
    <recommendedName>
        <fullName evidence="6">Transposase</fullName>
    </recommendedName>
</protein>
<sequence length="95" mass="10556">MPQLCREHGISSATFYKWRSKFGGMHASLMSQLKELQDENRRLKKMYADAQLSADLLKEAMAKNGEAISTSGDGPNSGRSGTHKYPARLPDLRGE</sequence>
<dbReference type="InterPro" id="IPR009057">
    <property type="entry name" value="Homeodomain-like_sf"/>
</dbReference>
<dbReference type="GO" id="GO:0004803">
    <property type="term" value="F:transposase activity"/>
    <property type="evidence" value="ECO:0007669"/>
    <property type="project" value="InterPro"/>
</dbReference>
<evidence type="ECO:0000256" key="1">
    <source>
        <dbReference type="ARBA" id="ARBA00009964"/>
    </source>
</evidence>
<dbReference type="Proteomes" id="UP000515406">
    <property type="component" value="Chromosome"/>
</dbReference>
<organism evidence="4 5">
    <name type="scientific">Xanthomonas hortorum pv. vitians</name>
    <dbReference type="NCBI Taxonomy" id="83224"/>
    <lineage>
        <taxon>Bacteria</taxon>
        <taxon>Pseudomonadati</taxon>
        <taxon>Pseudomonadota</taxon>
        <taxon>Gammaproteobacteria</taxon>
        <taxon>Lysobacterales</taxon>
        <taxon>Lysobacteraceae</taxon>
        <taxon>Xanthomonas</taxon>
    </lineage>
</organism>
<evidence type="ECO:0000313" key="4">
    <source>
        <dbReference type="EMBL" id="CAD0302211.1"/>
    </source>
</evidence>
<dbReference type="InterPro" id="IPR002514">
    <property type="entry name" value="Transposase_8"/>
</dbReference>
<gene>
    <name evidence="4" type="ORF">CFBP498_03510</name>
</gene>
<evidence type="ECO:0000313" key="5">
    <source>
        <dbReference type="Proteomes" id="UP000515406"/>
    </source>
</evidence>
<dbReference type="GO" id="GO:0006313">
    <property type="term" value="P:DNA transposition"/>
    <property type="evidence" value="ECO:0007669"/>
    <property type="project" value="InterPro"/>
</dbReference>
<dbReference type="InterPro" id="IPR052546">
    <property type="entry name" value="Transposase_8_domain"/>
</dbReference>
<dbReference type="Pfam" id="PF01527">
    <property type="entry name" value="HTH_Tnp_1"/>
    <property type="match status" value="1"/>
</dbReference>
<evidence type="ECO:0008006" key="6">
    <source>
        <dbReference type="Google" id="ProtNLM"/>
    </source>
</evidence>
<dbReference type="SUPFAM" id="SSF46689">
    <property type="entry name" value="Homeodomain-like"/>
    <property type="match status" value="1"/>
</dbReference>
<name>A0A6V7BJD9_9XANT</name>
<dbReference type="PANTHER" id="PTHR33609">
    <property type="entry name" value="LOW CALCIUM RESPONSE LOCUS PROTEIN S"/>
    <property type="match status" value="1"/>
</dbReference>
<feature type="coiled-coil region" evidence="2">
    <location>
        <begin position="26"/>
        <end position="53"/>
    </location>
</feature>
<reference evidence="4 5" key="1">
    <citation type="submission" date="2020-07" db="EMBL/GenBank/DDBJ databases">
        <authorList>
            <person name="Pothier F. J."/>
        </authorList>
    </citation>
    <scope>NUCLEOTIDE SEQUENCE [LARGE SCALE GENOMIC DNA]</scope>
    <source>
        <strain evidence="4 5">CFBP 498</strain>
    </source>
</reference>
<evidence type="ECO:0000256" key="2">
    <source>
        <dbReference type="SAM" id="Coils"/>
    </source>
</evidence>
<dbReference type="EMBL" id="LR828257">
    <property type="protein sequence ID" value="CAD0302216.1"/>
    <property type="molecule type" value="Genomic_DNA"/>
</dbReference>
<evidence type="ECO:0000256" key="3">
    <source>
        <dbReference type="SAM" id="MobiDB-lite"/>
    </source>
</evidence>
<accession>A0A6V7BJD9</accession>
<dbReference type="GO" id="GO:0003677">
    <property type="term" value="F:DNA binding"/>
    <property type="evidence" value="ECO:0007669"/>
    <property type="project" value="InterPro"/>
</dbReference>
<keyword evidence="5" id="KW-1185">Reference proteome</keyword>
<dbReference type="EMBL" id="LR828257">
    <property type="protein sequence ID" value="CAD0302211.1"/>
    <property type="molecule type" value="Genomic_DNA"/>
</dbReference>
<dbReference type="PANTHER" id="PTHR33609:SF1">
    <property type="entry name" value="TRANSPOSASE"/>
    <property type="match status" value="1"/>
</dbReference>
<dbReference type="AlphaFoldDB" id="A0A6V7BJD9"/>
<comment type="similarity">
    <text evidence="1">Belongs to the transposase 8 family.</text>
</comment>
<proteinExistence type="inferred from homology"/>